<sequence length="343" mass="37759">MTDLPGVRADAVTAWLAARSPATRPPLHFEHIAGGRSNLTYRVTDQAGHAWALRRPPLGHVLATAHDMGREFRILSALNGTTVPVPDVVGLCDDVTVNDAPFYVMDFVDGIVLRDQPSAEAIATAVRTRSCQSMVDTLVAIHQVDADAVGLGTLGRKEGYIARQLKRWRQQFADSKTRELPEIERVHDILIARIPEQQGAGIVHGDYRLDNCILSPRGDVVAVLDWELCTLGDVLSDVAQLLVYWCEATDDAYTLESPPTIVPGFLTRDQLIEAYAAQSPLDLSDIDFYLAFAYWKVACIIEGVYARYKAGVMGGDDTELQIESFARRVELLASRADEIASRL</sequence>
<dbReference type="EMBL" id="CAEZYR010000100">
    <property type="protein sequence ID" value="CAB4759576.1"/>
    <property type="molecule type" value="Genomic_DNA"/>
</dbReference>
<evidence type="ECO:0000313" key="4">
    <source>
        <dbReference type="EMBL" id="CAB4935698.1"/>
    </source>
</evidence>
<dbReference type="Pfam" id="PF01636">
    <property type="entry name" value="APH"/>
    <property type="match status" value="1"/>
</dbReference>
<dbReference type="InterPro" id="IPR002575">
    <property type="entry name" value="Aminoglycoside_PTrfase"/>
</dbReference>
<dbReference type="EMBL" id="CAFABA010000069">
    <property type="protein sequence ID" value="CAB4832760.1"/>
    <property type="molecule type" value="Genomic_DNA"/>
</dbReference>
<dbReference type="InterPro" id="IPR041726">
    <property type="entry name" value="ACAD10_11_N"/>
</dbReference>
<dbReference type="PANTHER" id="PTHR47829">
    <property type="entry name" value="HYDROLASE, PUTATIVE (AFU_ORTHOLOGUE AFUA_1G12880)-RELATED"/>
    <property type="match status" value="1"/>
</dbReference>
<dbReference type="Gene3D" id="3.30.200.20">
    <property type="entry name" value="Phosphorylase Kinase, domain 1"/>
    <property type="match status" value="1"/>
</dbReference>
<dbReference type="PANTHER" id="PTHR47829:SF1">
    <property type="entry name" value="HAD FAMILY PHOSPHATASE"/>
    <property type="match status" value="1"/>
</dbReference>
<feature type="domain" description="Aminoglycoside phosphotransferase" evidence="1">
    <location>
        <begin position="30"/>
        <end position="253"/>
    </location>
</feature>
<accession>A0A6J7P130</accession>
<proteinExistence type="predicted"/>
<evidence type="ECO:0000313" key="5">
    <source>
        <dbReference type="EMBL" id="CAB4999037.1"/>
    </source>
</evidence>
<protein>
    <submittedName>
        <fullName evidence="5">Unannotated protein</fullName>
    </submittedName>
</protein>
<evidence type="ECO:0000313" key="2">
    <source>
        <dbReference type="EMBL" id="CAB4759576.1"/>
    </source>
</evidence>
<dbReference type="Gene3D" id="3.90.1200.10">
    <property type="match status" value="1"/>
</dbReference>
<dbReference type="SUPFAM" id="SSF56112">
    <property type="entry name" value="Protein kinase-like (PK-like)"/>
    <property type="match status" value="1"/>
</dbReference>
<gene>
    <name evidence="2" type="ORF">UFOPK2754_02316</name>
    <name evidence="3" type="ORF">UFOPK3139_01703</name>
    <name evidence="4" type="ORF">UFOPK3543_02940</name>
    <name evidence="5" type="ORF">UFOPK3967_01512</name>
</gene>
<reference evidence="5" key="1">
    <citation type="submission" date="2020-05" db="EMBL/GenBank/DDBJ databases">
        <authorList>
            <person name="Chiriac C."/>
            <person name="Salcher M."/>
            <person name="Ghai R."/>
            <person name="Kavagutti S V."/>
        </authorList>
    </citation>
    <scope>NUCLEOTIDE SEQUENCE</scope>
</reference>
<dbReference type="EMBL" id="CAFBMH010000176">
    <property type="protein sequence ID" value="CAB4935698.1"/>
    <property type="molecule type" value="Genomic_DNA"/>
</dbReference>
<organism evidence="5">
    <name type="scientific">freshwater metagenome</name>
    <dbReference type="NCBI Taxonomy" id="449393"/>
    <lineage>
        <taxon>unclassified sequences</taxon>
        <taxon>metagenomes</taxon>
        <taxon>ecological metagenomes</taxon>
    </lineage>
</organism>
<evidence type="ECO:0000259" key="1">
    <source>
        <dbReference type="Pfam" id="PF01636"/>
    </source>
</evidence>
<dbReference type="InterPro" id="IPR011009">
    <property type="entry name" value="Kinase-like_dom_sf"/>
</dbReference>
<dbReference type="EMBL" id="CAFBOS010000086">
    <property type="protein sequence ID" value="CAB4999037.1"/>
    <property type="molecule type" value="Genomic_DNA"/>
</dbReference>
<dbReference type="InterPro" id="IPR052898">
    <property type="entry name" value="ACAD10-like"/>
</dbReference>
<dbReference type="AlphaFoldDB" id="A0A6J7P130"/>
<evidence type="ECO:0000313" key="3">
    <source>
        <dbReference type="EMBL" id="CAB4832760.1"/>
    </source>
</evidence>
<name>A0A6J7P130_9ZZZZ</name>
<dbReference type="CDD" id="cd05154">
    <property type="entry name" value="ACAD10_11_N-like"/>
    <property type="match status" value="1"/>
</dbReference>